<organism evidence="1">
    <name type="scientific">Leifsonia sp. NPDC080035</name>
    <dbReference type="NCBI Taxonomy" id="3143936"/>
    <lineage>
        <taxon>Bacteria</taxon>
        <taxon>Bacillati</taxon>
        <taxon>Actinomycetota</taxon>
        <taxon>Actinomycetes</taxon>
        <taxon>Micrococcales</taxon>
        <taxon>Microbacteriaceae</taxon>
        <taxon>Leifsonia</taxon>
    </lineage>
</organism>
<dbReference type="EMBL" id="CP157390">
    <property type="protein sequence ID" value="XBM49538.1"/>
    <property type="molecule type" value="Genomic_DNA"/>
</dbReference>
<reference evidence="1" key="1">
    <citation type="submission" date="2024-05" db="EMBL/GenBank/DDBJ databases">
        <title>The Natural Products Discovery Center: Release of the First 8490 Sequenced Strains for Exploring Actinobacteria Biosynthetic Diversity.</title>
        <authorList>
            <person name="Kalkreuter E."/>
            <person name="Kautsar S.A."/>
            <person name="Yang D."/>
            <person name="Bader C.D."/>
            <person name="Teijaro C.N."/>
            <person name="Fluegel L."/>
            <person name="Davis C.M."/>
            <person name="Simpson J.R."/>
            <person name="Lauterbach L."/>
            <person name="Steele A.D."/>
            <person name="Gui C."/>
            <person name="Meng S."/>
            <person name="Li G."/>
            <person name="Viehrig K."/>
            <person name="Ye F."/>
            <person name="Su P."/>
            <person name="Kiefer A.F."/>
            <person name="Nichols A."/>
            <person name="Cepeda A.J."/>
            <person name="Yan W."/>
            <person name="Fan B."/>
            <person name="Jiang Y."/>
            <person name="Adhikari A."/>
            <person name="Zheng C.-J."/>
            <person name="Schuster L."/>
            <person name="Cowan T.M."/>
            <person name="Smanski M.J."/>
            <person name="Chevrette M.G."/>
            <person name="de Carvalho L.P.S."/>
            <person name="Shen B."/>
        </authorList>
    </citation>
    <scope>NUCLEOTIDE SEQUENCE</scope>
    <source>
        <strain evidence="1">NPDC080035</strain>
    </source>
</reference>
<dbReference type="RefSeq" id="WP_348789456.1">
    <property type="nucleotide sequence ID" value="NZ_CP157390.1"/>
</dbReference>
<evidence type="ECO:0008006" key="2">
    <source>
        <dbReference type="Google" id="ProtNLM"/>
    </source>
</evidence>
<sequence>MRPKTLIVLVLLAGAYVLGARAGRERYEQIVGSLTSFWNDPDVKNARKKAKKAADKARKRLS</sequence>
<proteinExistence type="predicted"/>
<gene>
    <name evidence="1" type="ORF">AAME72_06655</name>
</gene>
<protein>
    <recommendedName>
        <fullName evidence="2">YtxH domain-containing protein</fullName>
    </recommendedName>
</protein>
<accession>A0AAU7GHP0</accession>
<evidence type="ECO:0000313" key="1">
    <source>
        <dbReference type="EMBL" id="XBM49538.1"/>
    </source>
</evidence>
<name>A0AAU7GHP0_9MICO</name>
<dbReference type="AlphaFoldDB" id="A0AAU7GHP0"/>